<dbReference type="EMBL" id="CP032514">
    <property type="protein sequence ID" value="AYD89747.1"/>
    <property type="molecule type" value="Genomic_DNA"/>
</dbReference>
<sequence length="89" mass="9616">MAQDRREAPTGTDLARTTRLREASFPHPPTTVRTPPAQAQPQAGPTTDRPPRPLTREEVLARITAAAQQPTQPPPHARPPPETADATEA</sequence>
<name>A0ABN5PRP7_9ACTO</name>
<dbReference type="RefSeq" id="WP_120204400.1">
    <property type="nucleotide sequence ID" value="NZ_CP032514.1"/>
</dbReference>
<feature type="region of interest" description="Disordered" evidence="1">
    <location>
        <begin position="1"/>
        <end position="89"/>
    </location>
</feature>
<keyword evidence="3" id="KW-1185">Reference proteome</keyword>
<feature type="compositionally biased region" description="Basic and acidic residues" evidence="1">
    <location>
        <begin position="49"/>
        <end position="60"/>
    </location>
</feature>
<evidence type="ECO:0000256" key="1">
    <source>
        <dbReference type="SAM" id="MobiDB-lite"/>
    </source>
</evidence>
<evidence type="ECO:0000313" key="3">
    <source>
        <dbReference type="Proteomes" id="UP000273001"/>
    </source>
</evidence>
<accession>A0ABN5PRP7</accession>
<protein>
    <submittedName>
        <fullName evidence="2">Uncharacterized protein</fullName>
    </submittedName>
</protein>
<feature type="compositionally biased region" description="Pro residues" evidence="1">
    <location>
        <begin position="71"/>
        <end position="82"/>
    </location>
</feature>
<evidence type="ECO:0000313" key="2">
    <source>
        <dbReference type="EMBL" id="AYD89747.1"/>
    </source>
</evidence>
<proteinExistence type="predicted"/>
<reference evidence="2 3" key="1">
    <citation type="submission" date="2018-09" db="EMBL/GenBank/DDBJ databases">
        <authorList>
            <person name="Li J."/>
        </authorList>
    </citation>
    <scope>NUCLEOTIDE SEQUENCE [LARGE SCALE GENOMIC DNA]</scope>
    <source>
        <strain evidence="2 3">2129</strain>
    </source>
</reference>
<gene>
    <name evidence="2" type="ORF">D5R93_06265</name>
</gene>
<organism evidence="2 3">
    <name type="scientific">Actinomyces lilanjuaniae</name>
    <dbReference type="NCBI Taxonomy" id="2321394"/>
    <lineage>
        <taxon>Bacteria</taxon>
        <taxon>Bacillati</taxon>
        <taxon>Actinomycetota</taxon>
        <taxon>Actinomycetes</taxon>
        <taxon>Actinomycetales</taxon>
        <taxon>Actinomycetaceae</taxon>
        <taxon>Actinomyces</taxon>
    </lineage>
</organism>
<dbReference type="Proteomes" id="UP000273001">
    <property type="component" value="Chromosome"/>
</dbReference>
<feature type="compositionally biased region" description="Low complexity" evidence="1">
    <location>
        <begin position="30"/>
        <end position="47"/>
    </location>
</feature>